<proteinExistence type="predicted"/>
<dbReference type="AlphaFoldDB" id="A0A2M8L7Z5"/>
<evidence type="ECO:0000313" key="3">
    <source>
        <dbReference type="Proteomes" id="UP000231579"/>
    </source>
</evidence>
<evidence type="ECO:0000259" key="1">
    <source>
        <dbReference type="Pfam" id="PF01926"/>
    </source>
</evidence>
<dbReference type="Pfam" id="PF01926">
    <property type="entry name" value="MMR_HSR1"/>
    <property type="match status" value="1"/>
</dbReference>
<dbReference type="Gene3D" id="3.40.50.300">
    <property type="entry name" value="P-loop containing nucleotide triphosphate hydrolases"/>
    <property type="match status" value="1"/>
</dbReference>
<gene>
    <name evidence="2" type="ORF">COU97_00205</name>
</gene>
<protein>
    <recommendedName>
        <fullName evidence="1">G domain-containing protein</fullName>
    </recommendedName>
</protein>
<feature type="non-terminal residue" evidence="2">
    <location>
        <position position="27"/>
    </location>
</feature>
<sequence>MNLSVGIVGLPNVGKSTLFNALLQKQV</sequence>
<dbReference type="Proteomes" id="UP000231579">
    <property type="component" value="Unassembled WGS sequence"/>
</dbReference>
<dbReference type="InterPro" id="IPR006073">
    <property type="entry name" value="GTP-bd"/>
</dbReference>
<reference evidence="3" key="1">
    <citation type="submission" date="2017-09" db="EMBL/GenBank/DDBJ databases">
        <title>Depth-based differentiation of microbial function through sediment-hosted aquifers and enrichment of novel symbionts in the deep terrestrial subsurface.</title>
        <authorList>
            <person name="Probst A.J."/>
            <person name="Ladd B."/>
            <person name="Jarett J.K."/>
            <person name="Geller-Mcgrath D.E."/>
            <person name="Sieber C.M.K."/>
            <person name="Emerson J.B."/>
            <person name="Anantharaman K."/>
            <person name="Thomas B.C."/>
            <person name="Malmstrom R."/>
            <person name="Stieglmeier M."/>
            <person name="Klingl A."/>
            <person name="Woyke T."/>
            <person name="Ryan C.M."/>
            <person name="Banfield J.F."/>
        </authorList>
    </citation>
    <scope>NUCLEOTIDE SEQUENCE [LARGE SCALE GENOMIC DNA]</scope>
</reference>
<evidence type="ECO:0000313" key="2">
    <source>
        <dbReference type="EMBL" id="PJE70322.1"/>
    </source>
</evidence>
<accession>A0A2M8L7Z5</accession>
<name>A0A2M8L7Z5_9BACT</name>
<organism evidence="2 3">
    <name type="scientific">Candidatus Shapirobacteria bacterium CG10_big_fil_rev_8_21_14_0_10_48_15</name>
    <dbReference type="NCBI Taxonomy" id="1974484"/>
    <lineage>
        <taxon>Bacteria</taxon>
        <taxon>Candidatus Shapironibacteriota</taxon>
    </lineage>
</organism>
<dbReference type="InterPro" id="IPR027417">
    <property type="entry name" value="P-loop_NTPase"/>
</dbReference>
<feature type="domain" description="G" evidence="1">
    <location>
        <begin position="5"/>
        <end position="25"/>
    </location>
</feature>
<dbReference type="EMBL" id="PFEM01000005">
    <property type="protein sequence ID" value="PJE70322.1"/>
    <property type="molecule type" value="Genomic_DNA"/>
</dbReference>
<dbReference type="GO" id="GO:0005525">
    <property type="term" value="F:GTP binding"/>
    <property type="evidence" value="ECO:0007669"/>
    <property type="project" value="InterPro"/>
</dbReference>
<comment type="caution">
    <text evidence="2">The sequence shown here is derived from an EMBL/GenBank/DDBJ whole genome shotgun (WGS) entry which is preliminary data.</text>
</comment>
<dbReference type="SUPFAM" id="SSF52540">
    <property type="entry name" value="P-loop containing nucleoside triphosphate hydrolases"/>
    <property type="match status" value="1"/>
</dbReference>